<dbReference type="GeneID" id="54992650"/>
<evidence type="ECO:0000313" key="2">
    <source>
        <dbReference type="EMBL" id="AWN08606.1"/>
    </source>
</evidence>
<proteinExistence type="predicted"/>
<reference evidence="2 3" key="1">
    <citation type="submission" date="2018-04" db="EMBL/GenBank/DDBJ databases">
        <title>Phage therapy in agriculture - a green tech approach to combat plant pathogenic bacteria.</title>
        <authorList>
            <person name="Djurhuus A.M."/>
            <person name="Carstens A.B."/>
            <person name="Hansen L.H."/>
        </authorList>
    </citation>
    <scope>NUCLEOTIDE SEQUENCE [LARGE SCALE GENOMIC DNA]</scope>
</reference>
<keyword evidence="3" id="KW-1185">Reference proteome</keyword>
<dbReference type="Proteomes" id="UP000246222">
    <property type="component" value="Segment"/>
</dbReference>
<dbReference type="KEGG" id="vg:54992650"/>
<keyword evidence="1" id="KW-0175">Coiled coil</keyword>
<dbReference type="RefSeq" id="YP_009802116.1">
    <property type="nucleotide sequence ID" value="NC_047978.1"/>
</dbReference>
<accession>A0A2U8UWH3</accession>
<feature type="coiled-coil region" evidence="1">
    <location>
        <begin position="64"/>
        <end position="105"/>
    </location>
</feature>
<organism evidence="2 3">
    <name type="scientific">Erwinia phage Faunus</name>
    <dbReference type="NCBI Taxonomy" id="2182346"/>
    <lineage>
        <taxon>Viruses</taxon>
        <taxon>Duplodnaviria</taxon>
        <taxon>Heunggongvirae</taxon>
        <taxon>Uroviricota</taxon>
        <taxon>Caudoviricetes</taxon>
        <taxon>Chaseviridae</taxon>
        <taxon>Cleopatravirinae</taxon>
        <taxon>Faunusvirus</taxon>
        <taxon>Faunusvirus faunus</taxon>
    </lineage>
</organism>
<evidence type="ECO:0000256" key="1">
    <source>
        <dbReference type="SAM" id="Coils"/>
    </source>
</evidence>
<name>A0A2U8UWH3_9CAUD</name>
<evidence type="ECO:0000313" key="3">
    <source>
        <dbReference type="Proteomes" id="UP000246222"/>
    </source>
</evidence>
<dbReference type="EMBL" id="MH191398">
    <property type="protein sequence ID" value="AWN08606.1"/>
    <property type="molecule type" value="Genomic_DNA"/>
</dbReference>
<protein>
    <submittedName>
        <fullName evidence="2">Uncharacterized protein</fullName>
    </submittedName>
</protein>
<sequence length="127" mass="14099">MFKRFAQVVSIVSRSNSPQNTTISIAVTGEGAVTDIERDAIECCAQHILNGYSVVLSKEDSHELLRLRDSNEKLQARLDERGEQYEELKAERDKLQGAIDNSVNANGELFRMSAAHTGNARNHKRGA</sequence>